<reference evidence="3" key="2">
    <citation type="submission" date="2016-06" db="EMBL/GenBank/DDBJ databases">
        <title>The genome of a short-lived fish provides insights into sex chromosome evolution and the genetic control of aging.</title>
        <authorList>
            <person name="Reichwald K."/>
            <person name="Felder M."/>
            <person name="Petzold A."/>
            <person name="Koch P."/>
            <person name="Groth M."/>
            <person name="Platzer M."/>
        </authorList>
    </citation>
    <scope>NUCLEOTIDE SEQUENCE</scope>
    <source>
        <tissue evidence="3">Brain</tissue>
    </source>
</reference>
<dbReference type="AlphaFoldDB" id="A0A1A7ZV55"/>
<dbReference type="InterPro" id="IPR041588">
    <property type="entry name" value="Integrase_H2C2"/>
</dbReference>
<reference evidence="3" key="1">
    <citation type="submission" date="2016-05" db="EMBL/GenBank/DDBJ databases">
        <authorList>
            <person name="Lavstsen T."/>
            <person name="Jespersen J.S."/>
        </authorList>
    </citation>
    <scope>NUCLEOTIDE SEQUENCE</scope>
    <source>
        <tissue evidence="3">Brain</tissue>
    </source>
</reference>
<organism evidence="3">
    <name type="scientific">Nothobranchius furzeri</name>
    <name type="common">Turquoise killifish</name>
    <dbReference type="NCBI Taxonomy" id="105023"/>
    <lineage>
        <taxon>Eukaryota</taxon>
        <taxon>Metazoa</taxon>
        <taxon>Chordata</taxon>
        <taxon>Craniata</taxon>
        <taxon>Vertebrata</taxon>
        <taxon>Euteleostomi</taxon>
        <taxon>Actinopterygii</taxon>
        <taxon>Neopterygii</taxon>
        <taxon>Teleostei</taxon>
        <taxon>Neoteleostei</taxon>
        <taxon>Acanthomorphata</taxon>
        <taxon>Ovalentaria</taxon>
        <taxon>Atherinomorphae</taxon>
        <taxon>Cyprinodontiformes</taxon>
        <taxon>Nothobranchiidae</taxon>
        <taxon>Nothobranchius</taxon>
    </lineage>
</organism>
<evidence type="ECO:0000259" key="2">
    <source>
        <dbReference type="Pfam" id="PF17921"/>
    </source>
</evidence>
<dbReference type="EMBL" id="HADY01008272">
    <property type="protein sequence ID" value="SBP46757.1"/>
    <property type="molecule type" value="Transcribed_RNA"/>
</dbReference>
<evidence type="ECO:0000313" key="3">
    <source>
        <dbReference type="EMBL" id="SBP46757.1"/>
    </source>
</evidence>
<name>A0A1A7ZV55_NOTFU</name>
<dbReference type="Gene3D" id="1.10.340.70">
    <property type="match status" value="1"/>
</dbReference>
<gene>
    <name evidence="3" type="primary">Nfu_g_1_026082</name>
</gene>
<feature type="domain" description="Integrase zinc-binding" evidence="2">
    <location>
        <begin position="105"/>
        <end position="137"/>
    </location>
</feature>
<feature type="non-terminal residue" evidence="3">
    <location>
        <position position="1"/>
    </location>
</feature>
<dbReference type="Pfam" id="PF17921">
    <property type="entry name" value="Integrase_H2C2"/>
    <property type="match status" value="1"/>
</dbReference>
<protein>
    <recommendedName>
        <fullName evidence="1">Gypsy retrotransposon integrase-like protein 1</fullName>
    </recommendedName>
</protein>
<dbReference type="FunFam" id="1.10.340.70:FF:000001">
    <property type="entry name" value="Retrovirus-related Pol polyprotein from transposon gypsy-like Protein"/>
    <property type="match status" value="1"/>
</dbReference>
<evidence type="ECO:0000256" key="1">
    <source>
        <dbReference type="ARBA" id="ARBA00039658"/>
    </source>
</evidence>
<proteinExistence type="predicted"/>
<accession>A0A1A7ZV55</accession>
<sequence length="137" mass="15825">CEAIKQSADLEKSLEWSPEEPQLCLEEDWKIWQAADPDVQVVSRYVAEKEMSDQSVRRMLQAKAQKLLQQWGKLQMVDGVLCHRVMDPKTSEVCVQVVCPAGKCLHVWKKYHHAAAHAGAERTLSRIRQFFYWPGMD</sequence>